<dbReference type="Proteomes" id="UP000245340">
    <property type="component" value="Unplaced"/>
</dbReference>
<dbReference type="Gene3D" id="3.90.550.10">
    <property type="entry name" value="Spore Coat Polysaccharide Biosynthesis Protein SpsA, Chain A"/>
    <property type="match status" value="1"/>
</dbReference>
<reference evidence="10" key="1">
    <citation type="submission" date="2025-08" db="UniProtKB">
        <authorList>
            <consortium name="RefSeq"/>
        </authorList>
    </citation>
    <scope>IDENTIFICATION</scope>
</reference>
<keyword evidence="5" id="KW-0735">Signal-anchor</keyword>
<comment type="cofactor">
    <cofactor evidence="8">
        <name>Mn(2+)</name>
        <dbReference type="ChEBI" id="CHEBI:29035"/>
    </cofactor>
    <text evidence="8">Binds 1 Mn(2+) ion per subunit.</text>
</comment>
<keyword evidence="3" id="KW-0328">Glycosyltransferase</keyword>
<dbReference type="SUPFAM" id="SSF53448">
    <property type="entry name" value="Nucleotide-diphospho-sugar transferases"/>
    <property type="match status" value="1"/>
</dbReference>
<protein>
    <submittedName>
        <fullName evidence="10">Histo-blood group ABO system transferase-like</fullName>
    </submittedName>
</protein>
<keyword evidence="8" id="KW-0479">Metal-binding</keyword>
<evidence type="ECO:0000313" key="10">
    <source>
        <dbReference type="RefSeq" id="XP_004395038.1"/>
    </source>
</evidence>
<feature type="binding site" evidence="7">
    <location>
        <position position="118"/>
    </location>
    <ligand>
        <name>an alpha-L-fucosyl-(1-&gt;2)-beta-D-galactosyl derivative</name>
        <dbReference type="ChEBI" id="CHEBI:140327"/>
    </ligand>
</feature>
<dbReference type="GO" id="GO:0016020">
    <property type="term" value="C:membrane"/>
    <property type="evidence" value="ECO:0007669"/>
    <property type="project" value="UniProtKB-SubCell"/>
</dbReference>
<keyword evidence="4" id="KW-0808">Transferase</keyword>
<evidence type="ECO:0000256" key="8">
    <source>
        <dbReference type="PIRSR" id="PIRSR605076-3"/>
    </source>
</evidence>
<dbReference type="Pfam" id="PF03414">
    <property type="entry name" value="Glyco_transf_6"/>
    <property type="match status" value="1"/>
</dbReference>
<evidence type="ECO:0000256" key="6">
    <source>
        <dbReference type="PIRSR" id="PIRSR605076-1"/>
    </source>
</evidence>
<evidence type="ECO:0000256" key="4">
    <source>
        <dbReference type="ARBA" id="ARBA00022679"/>
    </source>
</evidence>
<sequence length="167" mass="19196">MGKEDKGMAIYFLRITPQFLREVDYLVCTEVDMKFRDHVKVFPSFGTLHPGFYLAAHKDFSYEHRPQFQAHIPRGKGDFYYMGAFFGGSVEVHRLTLACHQVMGVDLANGIEAVWHDESHLNRHLLDHKPLKVLSPEDLWTCRCWVVPRGPVHPTPPKLLAISCHLS</sequence>
<dbReference type="InterPro" id="IPR005076">
    <property type="entry name" value="Glyco_trans_6"/>
</dbReference>
<dbReference type="PANTHER" id="PTHR10462">
    <property type="entry name" value="GLYCOSYLTRANSFERASE-RELATED"/>
    <property type="match status" value="1"/>
</dbReference>
<proteinExistence type="inferred from homology"/>
<evidence type="ECO:0000256" key="1">
    <source>
        <dbReference type="ARBA" id="ARBA00004606"/>
    </source>
</evidence>
<organism evidence="9 10">
    <name type="scientific">Odobenus rosmarus divergens</name>
    <name type="common">Pacific walrus</name>
    <dbReference type="NCBI Taxonomy" id="9708"/>
    <lineage>
        <taxon>Eukaryota</taxon>
        <taxon>Metazoa</taxon>
        <taxon>Chordata</taxon>
        <taxon>Craniata</taxon>
        <taxon>Vertebrata</taxon>
        <taxon>Euteleostomi</taxon>
        <taxon>Mammalia</taxon>
        <taxon>Eutheria</taxon>
        <taxon>Laurasiatheria</taxon>
        <taxon>Carnivora</taxon>
        <taxon>Caniformia</taxon>
        <taxon>Pinnipedia</taxon>
        <taxon>Odobenidae</taxon>
        <taxon>Odobenus</taxon>
    </lineage>
</organism>
<feature type="active site" description="Nucleophile" evidence="6">
    <location>
        <position position="118"/>
    </location>
</feature>
<evidence type="ECO:0000256" key="3">
    <source>
        <dbReference type="ARBA" id="ARBA00022676"/>
    </source>
</evidence>
<keyword evidence="9" id="KW-1185">Reference proteome</keyword>
<dbReference type="GO" id="GO:0046872">
    <property type="term" value="F:metal ion binding"/>
    <property type="evidence" value="ECO:0007669"/>
    <property type="project" value="UniProtKB-KW"/>
</dbReference>
<dbReference type="PANTHER" id="PTHR10462:SF55">
    <property type="entry name" value="HISTO-BLOOD GROUP ABO SYSTEM TRANSFERASE 1"/>
    <property type="match status" value="1"/>
</dbReference>
<keyword evidence="8" id="KW-0464">Manganese</keyword>
<dbReference type="GO" id="GO:0005975">
    <property type="term" value="P:carbohydrate metabolic process"/>
    <property type="evidence" value="ECO:0007669"/>
    <property type="project" value="InterPro"/>
</dbReference>
<dbReference type="GO" id="GO:0016758">
    <property type="term" value="F:hexosyltransferase activity"/>
    <property type="evidence" value="ECO:0007669"/>
    <property type="project" value="InterPro"/>
</dbReference>
<comment type="similarity">
    <text evidence="2">Belongs to the glycosyltransferase 6 family.</text>
</comment>
<dbReference type="AlphaFoldDB" id="A0A9B0G938"/>
<dbReference type="InterPro" id="IPR029044">
    <property type="entry name" value="Nucleotide-diphossugar_trans"/>
</dbReference>
<comment type="subcellular location">
    <subcellularLocation>
        <location evidence="1">Membrane</location>
        <topology evidence="1">Single-pass type II membrane protein</topology>
    </subcellularLocation>
</comment>
<name>A0A9B0G938_ODORO</name>
<dbReference type="GO" id="GO:0005794">
    <property type="term" value="C:Golgi apparatus"/>
    <property type="evidence" value="ECO:0007669"/>
    <property type="project" value="TreeGrafter"/>
</dbReference>
<evidence type="ECO:0000256" key="2">
    <source>
        <dbReference type="ARBA" id="ARBA00010413"/>
    </source>
</evidence>
<gene>
    <name evidence="10" type="primary">LOC101369984</name>
</gene>
<dbReference type="GO" id="GO:0031982">
    <property type="term" value="C:vesicle"/>
    <property type="evidence" value="ECO:0007669"/>
    <property type="project" value="TreeGrafter"/>
</dbReference>
<keyword evidence="5" id="KW-0812">Transmembrane</keyword>
<evidence type="ECO:0000313" key="9">
    <source>
        <dbReference type="Proteomes" id="UP000245340"/>
    </source>
</evidence>
<evidence type="ECO:0000256" key="5">
    <source>
        <dbReference type="ARBA" id="ARBA00022968"/>
    </source>
</evidence>
<feature type="binding site" evidence="8">
    <location>
        <position position="32"/>
    </location>
    <ligand>
        <name>Mn(2+)</name>
        <dbReference type="ChEBI" id="CHEBI:29035"/>
    </ligand>
</feature>
<dbReference type="RefSeq" id="XP_004395038.1">
    <property type="nucleotide sequence ID" value="XM_004394981.1"/>
</dbReference>
<feature type="binding site" evidence="7">
    <location>
        <position position="49"/>
    </location>
    <ligand>
        <name>an alpha-L-fucosyl-(1-&gt;2)-beta-D-galactosyl derivative</name>
        <dbReference type="ChEBI" id="CHEBI:140327"/>
    </ligand>
</feature>
<accession>A0A9B0G938</accession>
<evidence type="ECO:0000256" key="7">
    <source>
        <dbReference type="PIRSR" id="PIRSR605076-2"/>
    </source>
</evidence>